<dbReference type="Gene3D" id="2.10.260.10">
    <property type="match status" value="1"/>
</dbReference>
<dbReference type="STRING" id="655015.B1812_14000"/>
<reference evidence="2 3" key="1">
    <citation type="submission" date="2017-02" db="EMBL/GenBank/DDBJ databases">
        <authorList>
            <person name="Peterson S.W."/>
        </authorList>
    </citation>
    <scope>NUCLEOTIDE SEQUENCE [LARGE SCALE GENOMIC DNA]</scope>
    <source>
        <strain evidence="2 3">S285</strain>
    </source>
</reference>
<protein>
    <submittedName>
        <fullName evidence="2">Uncharacterized protein</fullName>
    </submittedName>
</protein>
<accession>A0A1W6MWQ2</accession>
<dbReference type="NCBIfam" id="NF040493">
    <property type="entry name" value="TA_anti_VapB"/>
    <property type="match status" value="1"/>
</dbReference>
<proteinExistence type="predicted"/>
<organism evidence="2 3">
    <name type="scientific">Methylocystis bryophila</name>
    <dbReference type="NCBI Taxonomy" id="655015"/>
    <lineage>
        <taxon>Bacteria</taxon>
        <taxon>Pseudomonadati</taxon>
        <taxon>Pseudomonadota</taxon>
        <taxon>Alphaproteobacteria</taxon>
        <taxon>Hyphomicrobiales</taxon>
        <taxon>Methylocystaceae</taxon>
        <taxon>Methylocystis</taxon>
    </lineage>
</organism>
<dbReference type="AlphaFoldDB" id="A0A1W6MWQ2"/>
<name>A0A1W6MWQ2_9HYPH</name>
<gene>
    <name evidence="2" type="ORF">B1812_14000</name>
</gene>
<dbReference type="OrthoDB" id="7173678at2"/>
<sequence>MTTAATTLFLSNKTQALRLPKAVAFPEGVKEVDIVVVGESRIVSPAGKRFTEWAKRHPPFPDFERPTQPPLDDEAIF</sequence>
<dbReference type="RefSeq" id="WP_085772131.1">
    <property type="nucleotide sequence ID" value="NZ_AP027149.1"/>
</dbReference>
<dbReference type="Proteomes" id="UP000193978">
    <property type="component" value="Chromosome"/>
</dbReference>
<feature type="region of interest" description="Disordered" evidence="1">
    <location>
        <begin position="57"/>
        <end position="77"/>
    </location>
</feature>
<evidence type="ECO:0000313" key="2">
    <source>
        <dbReference type="EMBL" id="ARN82008.1"/>
    </source>
</evidence>
<dbReference type="InterPro" id="IPR047976">
    <property type="entry name" value="Anti_VapB2-like"/>
</dbReference>
<evidence type="ECO:0000256" key="1">
    <source>
        <dbReference type="SAM" id="MobiDB-lite"/>
    </source>
</evidence>
<keyword evidence="3" id="KW-1185">Reference proteome</keyword>
<dbReference type="EMBL" id="CP019948">
    <property type="protein sequence ID" value="ARN82008.1"/>
    <property type="molecule type" value="Genomic_DNA"/>
</dbReference>
<dbReference type="KEGG" id="mbry:B1812_14000"/>
<evidence type="ECO:0000313" key="3">
    <source>
        <dbReference type="Proteomes" id="UP000193978"/>
    </source>
</evidence>